<dbReference type="Gene3D" id="1.20.120.530">
    <property type="entry name" value="GntR ligand-binding domain-like"/>
    <property type="match status" value="1"/>
</dbReference>
<dbReference type="SMART" id="SM00895">
    <property type="entry name" value="FCD"/>
    <property type="match status" value="1"/>
</dbReference>
<dbReference type="InterPro" id="IPR036388">
    <property type="entry name" value="WH-like_DNA-bd_sf"/>
</dbReference>
<name>A0A1T4Y382_9BACT</name>
<dbReference type="PRINTS" id="PR00035">
    <property type="entry name" value="HTHGNTR"/>
</dbReference>
<evidence type="ECO:0000259" key="4">
    <source>
        <dbReference type="PROSITE" id="PS50949"/>
    </source>
</evidence>
<dbReference type="CDD" id="cd07377">
    <property type="entry name" value="WHTH_GntR"/>
    <property type="match status" value="1"/>
</dbReference>
<protein>
    <submittedName>
        <fullName evidence="5">DNA-binding transcriptional regulator, FadR family</fullName>
    </submittedName>
</protein>
<dbReference type="PANTHER" id="PTHR43537:SF5">
    <property type="entry name" value="UXU OPERON TRANSCRIPTIONAL REGULATOR"/>
    <property type="match status" value="1"/>
</dbReference>
<proteinExistence type="predicted"/>
<sequence length="248" mass="27581">MTVTKFDTPVIGKRQTLPEELAGIIMRQIEGGDFKPGDVLPSEQSLANTFNVSRTVVREALARLKFEGVIESKRGSGPVVRGIDARKTFTLPSAFSSKSERAQIIEFRLIMEGESAALAAARRTQEQVDVLRDYLENMRLAIENKTSGLVPDYRFHCLIAEAAHNEYITSFIKFLSSKMLGGVQEARSLSNKDLKRASMVLEEHSVIYDAILRQSPEDARAAVYAHLMSSAKRQGIELTGPLRYSTDD</sequence>
<dbReference type="GO" id="GO:0003677">
    <property type="term" value="F:DNA binding"/>
    <property type="evidence" value="ECO:0007669"/>
    <property type="project" value="UniProtKB-KW"/>
</dbReference>
<dbReference type="PANTHER" id="PTHR43537">
    <property type="entry name" value="TRANSCRIPTIONAL REGULATOR, GNTR FAMILY"/>
    <property type="match status" value="1"/>
</dbReference>
<dbReference type="AlphaFoldDB" id="A0A1T4Y382"/>
<dbReference type="SMART" id="SM00345">
    <property type="entry name" value="HTH_GNTR"/>
    <property type="match status" value="1"/>
</dbReference>
<dbReference type="SUPFAM" id="SSF48008">
    <property type="entry name" value="GntR ligand-binding domain-like"/>
    <property type="match status" value="1"/>
</dbReference>
<keyword evidence="2 5" id="KW-0238">DNA-binding</keyword>
<dbReference type="InterPro" id="IPR036390">
    <property type="entry name" value="WH_DNA-bd_sf"/>
</dbReference>
<dbReference type="InterPro" id="IPR008920">
    <property type="entry name" value="TF_FadR/GntR_C"/>
</dbReference>
<evidence type="ECO:0000313" key="6">
    <source>
        <dbReference type="Proteomes" id="UP000190027"/>
    </source>
</evidence>
<dbReference type="Pfam" id="PF00392">
    <property type="entry name" value="GntR"/>
    <property type="match status" value="1"/>
</dbReference>
<keyword evidence="6" id="KW-1185">Reference proteome</keyword>
<accession>A0A1T4Y382</accession>
<dbReference type="SUPFAM" id="SSF46785">
    <property type="entry name" value="Winged helix' DNA-binding domain"/>
    <property type="match status" value="1"/>
</dbReference>
<dbReference type="RefSeq" id="WP_159447244.1">
    <property type="nucleotide sequence ID" value="NZ_FUYC01000025.1"/>
</dbReference>
<dbReference type="EMBL" id="FUYC01000025">
    <property type="protein sequence ID" value="SKA96206.1"/>
    <property type="molecule type" value="Genomic_DNA"/>
</dbReference>
<dbReference type="InterPro" id="IPR000524">
    <property type="entry name" value="Tscrpt_reg_HTH_GntR"/>
</dbReference>
<dbReference type="PROSITE" id="PS50949">
    <property type="entry name" value="HTH_GNTR"/>
    <property type="match status" value="1"/>
</dbReference>
<evidence type="ECO:0000256" key="2">
    <source>
        <dbReference type="ARBA" id="ARBA00023125"/>
    </source>
</evidence>
<dbReference type="OrthoDB" id="5343675at2"/>
<dbReference type="STRING" id="1121449.SAMN02745704_02700"/>
<dbReference type="InterPro" id="IPR011711">
    <property type="entry name" value="GntR_C"/>
</dbReference>
<evidence type="ECO:0000256" key="3">
    <source>
        <dbReference type="ARBA" id="ARBA00023163"/>
    </source>
</evidence>
<dbReference type="Gene3D" id="1.10.10.10">
    <property type="entry name" value="Winged helix-like DNA-binding domain superfamily/Winged helix DNA-binding domain"/>
    <property type="match status" value="1"/>
</dbReference>
<keyword evidence="1" id="KW-0805">Transcription regulation</keyword>
<dbReference type="GO" id="GO:0003700">
    <property type="term" value="F:DNA-binding transcription factor activity"/>
    <property type="evidence" value="ECO:0007669"/>
    <property type="project" value="InterPro"/>
</dbReference>
<keyword evidence="3" id="KW-0804">Transcription</keyword>
<reference evidence="5 6" key="1">
    <citation type="submission" date="2017-02" db="EMBL/GenBank/DDBJ databases">
        <authorList>
            <person name="Peterson S.W."/>
        </authorList>
    </citation>
    <scope>NUCLEOTIDE SEQUENCE [LARGE SCALE GENOMIC DNA]</scope>
    <source>
        <strain evidence="5 6">DSM 16080</strain>
    </source>
</reference>
<evidence type="ECO:0000313" key="5">
    <source>
        <dbReference type="EMBL" id="SKA96206.1"/>
    </source>
</evidence>
<evidence type="ECO:0000256" key="1">
    <source>
        <dbReference type="ARBA" id="ARBA00023015"/>
    </source>
</evidence>
<feature type="domain" description="HTH gntR-type" evidence="4">
    <location>
        <begin position="15"/>
        <end position="83"/>
    </location>
</feature>
<dbReference type="Pfam" id="PF07729">
    <property type="entry name" value="FCD"/>
    <property type="match status" value="1"/>
</dbReference>
<dbReference type="Proteomes" id="UP000190027">
    <property type="component" value="Unassembled WGS sequence"/>
</dbReference>
<gene>
    <name evidence="5" type="ORF">SAMN02745704_02700</name>
</gene>
<organism evidence="5 6">
    <name type="scientific">Paucidesulfovibrio gracilis DSM 16080</name>
    <dbReference type="NCBI Taxonomy" id="1121449"/>
    <lineage>
        <taxon>Bacteria</taxon>
        <taxon>Pseudomonadati</taxon>
        <taxon>Thermodesulfobacteriota</taxon>
        <taxon>Desulfovibrionia</taxon>
        <taxon>Desulfovibrionales</taxon>
        <taxon>Desulfovibrionaceae</taxon>
        <taxon>Paucidesulfovibrio</taxon>
    </lineage>
</organism>